<sequence length="167" mass="17944">MRLVLALCSLLLGVLLFLAGIFVVLPYFGLGAAGSEVSARGTAVAQQCRFAGPIAKSQAPKRENVIGFGWICRARVHWSDGSVQWREVSGSQLTDADVGEEVAVVERQIDYSRGSDTRPQIYRADFEPNWFLAGVSVLATCLVGFFLAALGFSGVSRRFKGKSPAAS</sequence>
<dbReference type="AlphaFoldDB" id="A0A1H0N9G2"/>
<protein>
    <submittedName>
        <fullName evidence="2">Uncharacterized protein</fullName>
    </submittedName>
</protein>
<reference evidence="3" key="1">
    <citation type="submission" date="2016-10" db="EMBL/GenBank/DDBJ databases">
        <authorList>
            <person name="Varghese N."/>
            <person name="Submissions S."/>
        </authorList>
    </citation>
    <scope>NUCLEOTIDE SEQUENCE [LARGE SCALE GENOMIC DNA]</scope>
    <source>
        <strain evidence="3">DSM 46732</strain>
    </source>
</reference>
<dbReference type="STRING" id="405564.SAMN04487905_10148"/>
<keyword evidence="1" id="KW-0812">Transmembrane</keyword>
<dbReference type="OrthoDB" id="5191830at2"/>
<dbReference type="Pfam" id="PF19873">
    <property type="entry name" value="DUF6346"/>
    <property type="match status" value="1"/>
</dbReference>
<dbReference type="InterPro" id="IPR045927">
    <property type="entry name" value="DUF6346"/>
</dbReference>
<feature type="transmembrane region" description="Helical" evidence="1">
    <location>
        <begin position="130"/>
        <end position="152"/>
    </location>
</feature>
<gene>
    <name evidence="2" type="ORF">SAMN04487905_10148</name>
</gene>
<evidence type="ECO:0000313" key="3">
    <source>
        <dbReference type="Proteomes" id="UP000199497"/>
    </source>
</evidence>
<keyword evidence="1" id="KW-1133">Transmembrane helix</keyword>
<name>A0A1H0N9G2_9ACTN</name>
<evidence type="ECO:0000256" key="1">
    <source>
        <dbReference type="SAM" id="Phobius"/>
    </source>
</evidence>
<keyword evidence="3" id="KW-1185">Reference proteome</keyword>
<accession>A0A1H0N9G2</accession>
<organism evidence="2 3">
    <name type="scientific">Actinopolyspora xinjiangensis</name>
    <dbReference type="NCBI Taxonomy" id="405564"/>
    <lineage>
        <taxon>Bacteria</taxon>
        <taxon>Bacillati</taxon>
        <taxon>Actinomycetota</taxon>
        <taxon>Actinomycetes</taxon>
        <taxon>Actinopolysporales</taxon>
        <taxon>Actinopolysporaceae</taxon>
        <taxon>Actinopolyspora</taxon>
    </lineage>
</organism>
<dbReference type="Proteomes" id="UP000199497">
    <property type="component" value="Unassembled WGS sequence"/>
</dbReference>
<dbReference type="EMBL" id="FNJR01000001">
    <property type="protein sequence ID" value="SDO89301.1"/>
    <property type="molecule type" value="Genomic_DNA"/>
</dbReference>
<keyword evidence="1" id="KW-0472">Membrane</keyword>
<proteinExistence type="predicted"/>
<evidence type="ECO:0000313" key="2">
    <source>
        <dbReference type="EMBL" id="SDO89301.1"/>
    </source>
</evidence>